<dbReference type="AlphaFoldDB" id="A0A8H7ASH3"/>
<dbReference type="Proteomes" id="UP000606974">
    <property type="component" value="Unassembled WGS sequence"/>
</dbReference>
<reference evidence="1" key="1">
    <citation type="submission" date="2020-02" db="EMBL/GenBank/DDBJ databases">
        <authorList>
            <person name="Palmer J.M."/>
        </authorList>
    </citation>
    <scope>NUCLEOTIDE SEQUENCE</scope>
    <source>
        <strain evidence="1">EPUS1.4</strain>
        <tissue evidence="1">Thallus</tissue>
    </source>
</reference>
<protein>
    <submittedName>
        <fullName evidence="1">Uncharacterized protein</fullName>
    </submittedName>
</protein>
<proteinExistence type="predicted"/>
<comment type="caution">
    <text evidence="1">The sequence shown here is derived from an EMBL/GenBank/DDBJ whole genome shotgun (WGS) entry which is preliminary data.</text>
</comment>
<sequence>MVISPKGRLLPHLSIPAIYECVAFVFTHVRVNFTFEMVLQNLAPLVHRASQPQPRGIGGNDVMLFLDAPEVGIEL</sequence>
<evidence type="ECO:0000313" key="1">
    <source>
        <dbReference type="EMBL" id="KAF7510335.1"/>
    </source>
</evidence>
<organism evidence="1 2">
    <name type="scientific">Endocarpon pusillum</name>
    <dbReference type="NCBI Taxonomy" id="364733"/>
    <lineage>
        <taxon>Eukaryota</taxon>
        <taxon>Fungi</taxon>
        <taxon>Dikarya</taxon>
        <taxon>Ascomycota</taxon>
        <taxon>Pezizomycotina</taxon>
        <taxon>Eurotiomycetes</taxon>
        <taxon>Chaetothyriomycetidae</taxon>
        <taxon>Verrucariales</taxon>
        <taxon>Verrucariaceae</taxon>
        <taxon>Endocarpon</taxon>
    </lineage>
</organism>
<name>A0A8H7ASH3_9EURO</name>
<accession>A0A8H7ASH3</accession>
<evidence type="ECO:0000313" key="2">
    <source>
        <dbReference type="Proteomes" id="UP000606974"/>
    </source>
</evidence>
<gene>
    <name evidence="1" type="ORF">GJ744_006831</name>
</gene>
<keyword evidence="2" id="KW-1185">Reference proteome</keyword>
<dbReference type="EMBL" id="JAACFV010000031">
    <property type="protein sequence ID" value="KAF7510335.1"/>
    <property type="molecule type" value="Genomic_DNA"/>
</dbReference>